<evidence type="ECO:0000256" key="6">
    <source>
        <dbReference type="ARBA" id="ARBA00022573"/>
    </source>
</evidence>
<evidence type="ECO:0000256" key="12">
    <source>
        <dbReference type="ARBA" id="ARBA00033354"/>
    </source>
</evidence>
<keyword evidence="6 15" id="KW-0169">Cobalamin biosynthesis</keyword>
<protein>
    <recommendedName>
        <fullName evidence="5 15">Corrinoid adenosyltransferase</fullName>
        <ecNumber evidence="4 15">2.5.1.17</ecNumber>
    </recommendedName>
    <alternativeName>
        <fullName evidence="10 15">Cob(II)alamin adenosyltransferase</fullName>
    </alternativeName>
    <alternativeName>
        <fullName evidence="12 15">Cob(II)yrinic acid a,c-diamide adenosyltransferase</fullName>
    </alternativeName>
    <alternativeName>
        <fullName evidence="11 15">Cobinamide/cobalamin adenosyltransferase</fullName>
    </alternativeName>
</protein>
<proteinExistence type="inferred from homology"/>
<evidence type="ECO:0000256" key="2">
    <source>
        <dbReference type="ARBA" id="ARBA00007487"/>
    </source>
</evidence>
<evidence type="ECO:0000256" key="8">
    <source>
        <dbReference type="ARBA" id="ARBA00022741"/>
    </source>
</evidence>
<evidence type="ECO:0000256" key="11">
    <source>
        <dbReference type="ARBA" id="ARBA00033334"/>
    </source>
</evidence>
<evidence type="ECO:0000256" key="15">
    <source>
        <dbReference type="RuleBase" id="RU366026"/>
    </source>
</evidence>
<evidence type="ECO:0000313" key="18">
    <source>
        <dbReference type="Proteomes" id="UP000321662"/>
    </source>
</evidence>
<keyword evidence="18" id="KW-1185">Reference proteome</keyword>
<dbReference type="GO" id="GO:0008817">
    <property type="term" value="F:corrinoid adenosyltransferase activity"/>
    <property type="evidence" value="ECO:0007669"/>
    <property type="project" value="UniProtKB-UniRule"/>
</dbReference>
<dbReference type="GO" id="GO:0009236">
    <property type="term" value="P:cobalamin biosynthetic process"/>
    <property type="evidence" value="ECO:0007669"/>
    <property type="project" value="UniProtKB-UniRule"/>
</dbReference>
<dbReference type="Gene3D" id="1.20.1200.10">
    <property type="entry name" value="Cobalamin adenosyltransferase-like"/>
    <property type="match status" value="1"/>
</dbReference>
<comment type="subunit">
    <text evidence="3">Homotrimer.</text>
</comment>
<comment type="catalytic activity">
    <reaction evidence="14 15">
        <text>2 cob(II)alamin + reduced [electron-transfer flavoprotein] + 2 ATP = 2 adenosylcob(III)alamin + 2 triphosphate + oxidized [electron-transfer flavoprotein] + 3 H(+)</text>
        <dbReference type="Rhea" id="RHEA:28671"/>
        <dbReference type="Rhea" id="RHEA-COMP:10685"/>
        <dbReference type="Rhea" id="RHEA-COMP:10686"/>
        <dbReference type="ChEBI" id="CHEBI:15378"/>
        <dbReference type="ChEBI" id="CHEBI:16304"/>
        <dbReference type="ChEBI" id="CHEBI:18036"/>
        <dbReference type="ChEBI" id="CHEBI:18408"/>
        <dbReference type="ChEBI" id="CHEBI:30616"/>
        <dbReference type="ChEBI" id="CHEBI:57692"/>
        <dbReference type="ChEBI" id="CHEBI:58307"/>
        <dbReference type="EC" id="2.5.1.17"/>
    </reaction>
</comment>
<dbReference type="InterPro" id="IPR029499">
    <property type="entry name" value="PduO-typ"/>
</dbReference>
<keyword evidence="7 15" id="KW-0808">Transferase</keyword>
<accession>A0A511ARX1</accession>
<dbReference type="AlphaFoldDB" id="A0A511ARX1"/>
<dbReference type="FunFam" id="1.20.1200.10:FF:000001">
    <property type="entry name" value="Cob(I)yrinic acid a,c-diamide adenosyltransferase"/>
    <property type="match status" value="1"/>
</dbReference>
<evidence type="ECO:0000256" key="7">
    <source>
        <dbReference type="ARBA" id="ARBA00022679"/>
    </source>
</evidence>
<evidence type="ECO:0000256" key="1">
    <source>
        <dbReference type="ARBA" id="ARBA00005121"/>
    </source>
</evidence>
<evidence type="ECO:0000256" key="14">
    <source>
        <dbReference type="ARBA" id="ARBA00048692"/>
    </source>
</evidence>
<keyword evidence="8 15" id="KW-0547">Nucleotide-binding</keyword>
<dbReference type="OrthoDB" id="9778896at2"/>
<dbReference type="InterPro" id="IPR036451">
    <property type="entry name" value="CblAdoTrfase-like_sf"/>
</dbReference>
<dbReference type="Pfam" id="PF01923">
    <property type="entry name" value="Cob_adeno_trans"/>
    <property type="match status" value="1"/>
</dbReference>
<dbReference type="InterPro" id="IPR016030">
    <property type="entry name" value="CblAdoTrfase-like"/>
</dbReference>
<feature type="domain" description="Cobalamin adenosyltransferase-like" evidence="16">
    <location>
        <begin position="3"/>
        <end position="170"/>
    </location>
</feature>
<dbReference type="PANTHER" id="PTHR12213">
    <property type="entry name" value="CORRINOID ADENOSYLTRANSFERASE"/>
    <property type="match status" value="1"/>
</dbReference>
<reference evidence="17 18" key="1">
    <citation type="submission" date="2019-07" db="EMBL/GenBank/DDBJ databases">
        <title>Whole genome shotgun sequence of Alkalibacterium kapii NBRC 103247.</title>
        <authorList>
            <person name="Hosoyama A."/>
            <person name="Uohara A."/>
            <person name="Ohji S."/>
            <person name="Ichikawa N."/>
        </authorList>
    </citation>
    <scope>NUCLEOTIDE SEQUENCE [LARGE SCALE GENOMIC DNA]</scope>
    <source>
        <strain evidence="17 18">NBRC 103247</strain>
    </source>
</reference>
<evidence type="ECO:0000256" key="3">
    <source>
        <dbReference type="ARBA" id="ARBA00011233"/>
    </source>
</evidence>
<keyword evidence="9 15" id="KW-0067">ATP-binding</keyword>
<evidence type="ECO:0000256" key="10">
    <source>
        <dbReference type="ARBA" id="ARBA00031529"/>
    </source>
</evidence>
<comment type="similarity">
    <text evidence="2 15">Belongs to the Cob(I)alamin adenosyltransferase family.</text>
</comment>
<evidence type="ECO:0000256" key="9">
    <source>
        <dbReference type="ARBA" id="ARBA00022840"/>
    </source>
</evidence>
<dbReference type="SUPFAM" id="SSF89028">
    <property type="entry name" value="Cobalamin adenosyltransferase-like"/>
    <property type="match status" value="1"/>
</dbReference>
<dbReference type="UniPathway" id="UPA00148">
    <property type="reaction ID" value="UER00233"/>
</dbReference>
<evidence type="ECO:0000259" key="16">
    <source>
        <dbReference type="Pfam" id="PF01923"/>
    </source>
</evidence>
<dbReference type="PANTHER" id="PTHR12213:SF0">
    <property type="entry name" value="CORRINOID ADENOSYLTRANSFERASE MMAB"/>
    <property type="match status" value="1"/>
</dbReference>
<organism evidence="17 18">
    <name type="scientific">Alkalibacterium kapii</name>
    <dbReference type="NCBI Taxonomy" id="426704"/>
    <lineage>
        <taxon>Bacteria</taxon>
        <taxon>Bacillati</taxon>
        <taxon>Bacillota</taxon>
        <taxon>Bacilli</taxon>
        <taxon>Lactobacillales</taxon>
        <taxon>Carnobacteriaceae</taxon>
        <taxon>Alkalibacterium</taxon>
    </lineage>
</organism>
<dbReference type="Proteomes" id="UP000321662">
    <property type="component" value="Unassembled WGS sequence"/>
</dbReference>
<sequence length="191" mass="21842">MKVYTGRGDYGNTNLIGGRTVKKTNGRVDAYGNIDELNAHIGLLVSIVDENYRDTERGILTDLYTIQHDLFDIGSILADKENKLAFVFSPSKFKNIEKKIDELTPHLSELKYFILPGGTKPAAQAHVVRTVTRRVERDILAFAEEEPVQENILIYLNRLSDYFFILARYLNKRVGKRETVYTKTGEVFHND</sequence>
<dbReference type="EMBL" id="BJUY01000004">
    <property type="protein sequence ID" value="GEK90945.1"/>
    <property type="molecule type" value="Genomic_DNA"/>
</dbReference>
<dbReference type="RefSeq" id="WP_146923593.1">
    <property type="nucleotide sequence ID" value="NZ_BJUY01000004.1"/>
</dbReference>
<gene>
    <name evidence="17" type="primary">yvqK</name>
    <name evidence="17" type="ORF">AKA01nite_05670</name>
</gene>
<name>A0A511ARX1_9LACT</name>
<comment type="caution">
    <text evidence="17">The sequence shown here is derived from an EMBL/GenBank/DDBJ whole genome shotgun (WGS) entry which is preliminary data.</text>
</comment>
<evidence type="ECO:0000256" key="5">
    <source>
        <dbReference type="ARBA" id="ARBA00020963"/>
    </source>
</evidence>
<evidence type="ECO:0000256" key="4">
    <source>
        <dbReference type="ARBA" id="ARBA00012454"/>
    </source>
</evidence>
<evidence type="ECO:0000256" key="13">
    <source>
        <dbReference type="ARBA" id="ARBA00048555"/>
    </source>
</evidence>
<dbReference type="NCBIfam" id="TIGR00636">
    <property type="entry name" value="PduO_Nterm"/>
    <property type="match status" value="1"/>
</dbReference>
<dbReference type="GO" id="GO:0005524">
    <property type="term" value="F:ATP binding"/>
    <property type="evidence" value="ECO:0007669"/>
    <property type="project" value="UniProtKB-UniRule"/>
</dbReference>
<dbReference type="EC" id="2.5.1.17" evidence="4 15"/>
<evidence type="ECO:0000313" key="17">
    <source>
        <dbReference type="EMBL" id="GEK90945.1"/>
    </source>
</evidence>
<comment type="catalytic activity">
    <reaction evidence="13 15">
        <text>2 cob(II)yrinate a,c diamide + reduced [electron-transfer flavoprotein] + 2 ATP = 2 adenosylcob(III)yrinate a,c-diamide + 2 triphosphate + oxidized [electron-transfer flavoprotein] + 3 H(+)</text>
        <dbReference type="Rhea" id="RHEA:11528"/>
        <dbReference type="Rhea" id="RHEA-COMP:10685"/>
        <dbReference type="Rhea" id="RHEA-COMP:10686"/>
        <dbReference type="ChEBI" id="CHEBI:15378"/>
        <dbReference type="ChEBI" id="CHEBI:18036"/>
        <dbReference type="ChEBI" id="CHEBI:30616"/>
        <dbReference type="ChEBI" id="CHEBI:57692"/>
        <dbReference type="ChEBI" id="CHEBI:58307"/>
        <dbReference type="ChEBI" id="CHEBI:58503"/>
        <dbReference type="ChEBI" id="CHEBI:58537"/>
        <dbReference type="EC" id="2.5.1.17"/>
    </reaction>
</comment>
<comment type="pathway">
    <text evidence="1 15">Cofactor biosynthesis; adenosylcobalamin biosynthesis; adenosylcobalamin from cob(II)yrinate a,c-diamide: step 2/7.</text>
</comment>